<feature type="region of interest" description="Disordered" evidence="1">
    <location>
        <begin position="1"/>
        <end position="30"/>
    </location>
</feature>
<reference evidence="2" key="1">
    <citation type="submission" date="2013-12" db="EMBL/GenBank/DDBJ databases">
        <title>The Genome Sequence of Aphanomyces astaci APO3.</title>
        <authorList>
            <consortium name="The Broad Institute Genomics Platform"/>
            <person name="Russ C."/>
            <person name="Tyler B."/>
            <person name="van West P."/>
            <person name="Dieguez-Uribeondo J."/>
            <person name="Young S.K."/>
            <person name="Zeng Q."/>
            <person name="Gargeya S."/>
            <person name="Fitzgerald M."/>
            <person name="Abouelleil A."/>
            <person name="Alvarado L."/>
            <person name="Chapman S.B."/>
            <person name="Gainer-Dewar J."/>
            <person name="Goldberg J."/>
            <person name="Griggs A."/>
            <person name="Gujja S."/>
            <person name="Hansen M."/>
            <person name="Howarth C."/>
            <person name="Imamovic A."/>
            <person name="Ireland A."/>
            <person name="Larimer J."/>
            <person name="McCowan C."/>
            <person name="Murphy C."/>
            <person name="Pearson M."/>
            <person name="Poon T.W."/>
            <person name="Priest M."/>
            <person name="Roberts A."/>
            <person name="Saif S."/>
            <person name="Shea T."/>
            <person name="Sykes S."/>
            <person name="Wortman J."/>
            <person name="Nusbaum C."/>
            <person name="Birren B."/>
        </authorList>
    </citation>
    <scope>NUCLEOTIDE SEQUENCE [LARGE SCALE GENOMIC DNA]</scope>
    <source>
        <strain evidence="2">APO3</strain>
    </source>
</reference>
<dbReference type="AlphaFoldDB" id="W4G8I3"/>
<sequence length="113" mass="12970">MRRRSQCASGTINAATKKSSGADKKDKVEEGGLIVREMDMQTLKRHVERTTNCEKQKEKVVVEDRRSSLAAAIEVDSEREQAARERNSNSRRSAIIDWRWRASKDYEFVASRP</sequence>
<organism evidence="2">
    <name type="scientific">Aphanomyces astaci</name>
    <name type="common">Crayfish plague agent</name>
    <dbReference type="NCBI Taxonomy" id="112090"/>
    <lineage>
        <taxon>Eukaryota</taxon>
        <taxon>Sar</taxon>
        <taxon>Stramenopiles</taxon>
        <taxon>Oomycota</taxon>
        <taxon>Saprolegniomycetes</taxon>
        <taxon>Saprolegniales</taxon>
        <taxon>Verrucalvaceae</taxon>
        <taxon>Aphanomyces</taxon>
    </lineage>
</organism>
<gene>
    <name evidence="2" type="ORF">H257_09944</name>
</gene>
<evidence type="ECO:0000256" key="1">
    <source>
        <dbReference type="SAM" id="MobiDB-lite"/>
    </source>
</evidence>
<protein>
    <submittedName>
        <fullName evidence="2">Uncharacterized protein</fullName>
    </submittedName>
</protein>
<proteinExistence type="predicted"/>
<dbReference type="RefSeq" id="XP_009834632.1">
    <property type="nucleotide sequence ID" value="XM_009836330.1"/>
</dbReference>
<evidence type="ECO:0000313" key="2">
    <source>
        <dbReference type="EMBL" id="ETV75990.1"/>
    </source>
</evidence>
<dbReference type="VEuPathDB" id="FungiDB:H257_09944"/>
<dbReference type="GeneID" id="20811940"/>
<feature type="compositionally biased region" description="Basic and acidic residues" evidence="1">
    <location>
        <begin position="20"/>
        <end position="30"/>
    </location>
</feature>
<feature type="compositionally biased region" description="Polar residues" evidence="1">
    <location>
        <begin position="1"/>
        <end position="19"/>
    </location>
</feature>
<name>W4G8I3_APHAT</name>
<accession>W4G8I3</accession>
<dbReference type="OrthoDB" id="10565101at2759"/>
<dbReference type="EMBL" id="KI913138">
    <property type="protein sequence ID" value="ETV75990.1"/>
    <property type="molecule type" value="Genomic_DNA"/>
</dbReference>